<dbReference type="EMBL" id="QJJU01000018">
    <property type="protein sequence ID" value="PXX05437.1"/>
    <property type="molecule type" value="Genomic_DNA"/>
</dbReference>
<dbReference type="AlphaFoldDB" id="A0A318HG81"/>
<proteinExistence type="predicted"/>
<comment type="caution">
    <text evidence="2">The sequence shown here is derived from an EMBL/GenBank/DDBJ whole genome shotgun (WGS) entry which is preliminary data.</text>
</comment>
<accession>A0A318HG81</accession>
<keyword evidence="1" id="KW-1133">Transmembrane helix</keyword>
<feature type="transmembrane region" description="Helical" evidence="1">
    <location>
        <begin position="12"/>
        <end position="33"/>
    </location>
</feature>
<evidence type="ECO:0000313" key="3">
    <source>
        <dbReference type="Proteomes" id="UP000247781"/>
    </source>
</evidence>
<reference evidence="3" key="1">
    <citation type="submission" date="2018-05" db="EMBL/GenBank/DDBJ databases">
        <authorList>
            <person name="Deangelis K."/>
            <person name="Huntemann M."/>
            <person name="Clum A."/>
            <person name="Pillay M."/>
            <person name="Palaniappan K."/>
            <person name="Varghese N."/>
            <person name="Mikhailova N."/>
            <person name="Stamatis D."/>
            <person name="Reddy T."/>
            <person name="Daum C."/>
            <person name="Shapiro N."/>
            <person name="Ivanova N."/>
            <person name="Kyrpides N."/>
            <person name="Woyke T."/>
        </authorList>
    </citation>
    <scope>NUCLEOTIDE SEQUENCE [LARGE SCALE GENOMIC DNA]</scope>
    <source>
        <strain evidence="3">GAS496</strain>
    </source>
</reference>
<reference evidence="2 3" key="2">
    <citation type="submission" date="2018-06" db="EMBL/GenBank/DDBJ databases">
        <title>Sequencing of bacterial isolates from soil warming experiment in Harvard Forest, Massachusetts, USA.</title>
        <authorList>
            <person name="Deangelis K.PhD."/>
        </authorList>
    </citation>
    <scope>NUCLEOTIDE SEQUENCE [LARGE SCALE GENOMIC DNA]</scope>
    <source>
        <strain evidence="2 3">GAS496</strain>
    </source>
</reference>
<sequence>MRLLQSRAAFYLLLATIAIAIVNAFLVVGWRVIDPTNTSWIWGDPLESYLGW</sequence>
<organism evidence="2 3">
    <name type="scientific">Mycolicibacterium moriokaense</name>
    <dbReference type="NCBI Taxonomy" id="39691"/>
    <lineage>
        <taxon>Bacteria</taxon>
        <taxon>Bacillati</taxon>
        <taxon>Actinomycetota</taxon>
        <taxon>Actinomycetes</taxon>
        <taxon>Mycobacteriales</taxon>
        <taxon>Mycobacteriaceae</taxon>
        <taxon>Mycolicibacterium</taxon>
    </lineage>
</organism>
<keyword evidence="1" id="KW-0472">Membrane</keyword>
<keyword evidence="1" id="KW-0812">Transmembrane</keyword>
<gene>
    <name evidence="2" type="ORF">C8E89_118141</name>
</gene>
<evidence type="ECO:0000313" key="2">
    <source>
        <dbReference type="EMBL" id="PXX05437.1"/>
    </source>
</evidence>
<protein>
    <submittedName>
        <fullName evidence="2">Uncharacterized protein</fullName>
    </submittedName>
</protein>
<feature type="non-terminal residue" evidence="2">
    <location>
        <position position="52"/>
    </location>
</feature>
<keyword evidence="3" id="KW-1185">Reference proteome</keyword>
<dbReference type="Proteomes" id="UP000247781">
    <property type="component" value="Unassembled WGS sequence"/>
</dbReference>
<evidence type="ECO:0000256" key="1">
    <source>
        <dbReference type="SAM" id="Phobius"/>
    </source>
</evidence>
<name>A0A318HG81_9MYCO</name>